<keyword evidence="5" id="KW-0862">Zinc</keyword>
<dbReference type="GO" id="GO:0006417">
    <property type="term" value="P:regulation of translation"/>
    <property type="evidence" value="ECO:0007669"/>
    <property type="project" value="UniProtKB-UniRule"/>
</dbReference>
<keyword evidence="11" id="KW-1185">Reference proteome</keyword>
<keyword evidence="6 8" id="KW-0810">Translation regulation</keyword>
<dbReference type="GeneID" id="111119997"/>
<feature type="compositionally biased region" description="Low complexity" evidence="9">
    <location>
        <begin position="171"/>
        <end position="186"/>
    </location>
</feature>
<dbReference type="AlphaFoldDB" id="A0A8B8CKE1"/>
<dbReference type="GO" id="GO:0008270">
    <property type="term" value="F:zinc ion binding"/>
    <property type="evidence" value="ECO:0007669"/>
    <property type="project" value="UniProtKB-KW"/>
</dbReference>
<evidence type="ECO:0000256" key="6">
    <source>
        <dbReference type="ARBA" id="ARBA00022845"/>
    </source>
</evidence>
<name>A0A8B8CKE1_CRAVI</name>
<dbReference type="PROSITE" id="PS51522">
    <property type="entry name" value="ZF_NANOS"/>
    <property type="match status" value="1"/>
</dbReference>
<evidence type="ECO:0000259" key="10">
    <source>
        <dbReference type="PROSITE" id="PS51522"/>
    </source>
</evidence>
<keyword evidence="3" id="KW-0479">Metal-binding</keyword>
<evidence type="ECO:0000256" key="9">
    <source>
        <dbReference type="SAM" id="MobiDB-lite"/>
    </source>
</evidence>
<gene>
    <name evidence="12" type="primary">LOC111119997</name>
</gene>
<dbReference type="Pfam" id="PF05741">
    <property type="entry name" value="zf-nanos"/>
    <property type="match status" value="1"/>
</dbReference>
<keyword evidence="4 8" id="KW-0863">Zinc-finger</keyword>
<reference evidence="12" key="1">
    <citation type="submission" date="2025-08" db="UniProtKB">
        <authorList>
            <consortium name="RefSeq"/>
        </authorList>
    </citation>
    <scope>IDENTIFICATION</scope>
    <source>
        <tissue evidence="12">Whole sample</tissue>
    </source>
</reference>
<evidence type="ECO:0000313" key="12">
    <source>
        <dbReference type="RefSeq" id="XP_022316308.1"/>
    </source>
</evidence>
<dbReference type="GO" id="GO:0003723">
    <property type="term" value="F:RNA binding"/>
    <property type="evidence" value="ECO:0007669"/>
    <property type="project" value="UniProtKB-UniRule"/>
</dbReference>
<evidence type="ECO:0000256" key="2">
    <source>
        <dbReference type="ARBA" id="ARBA00022490"/>
    </source>
</evidence>
<dbReference type="Gene3D" id="4.10.60.30">
    <property type="entry name" value="Nanos, RNA-binding domain"/>
    <property type="match status" value="1"/>
</dbReference>
<dbReference type="KEGG" id="cvn:111119997"/>
<protein>
    <submittedName>
        <fullName evidence="12">Uncharacterized protein LOC111119997 isoform X1</fullName>
    </submittedName>
</protein>
<feature type="domain" description="Nanos-type" evidence="10">
    <location>
        <begin position="256"/>
        <end position="310"/>
    </location>
</feature>
<evidence type="ECO:0000313" key="11">
    <source>
        <dbReference type="Proteomes" id="UP000694844"/>
    </source>
</evidence>
<evidence type="ECO:0000256" key="5">
    <source>
        <dbReference type="ARBA" id="ARBA00022833"/>
    </source>
</evidence>
<proteinExistence type="inferred from homology"/>
<dbReference type="InterPro" id="IPR024161">
    <property type="entry name" value="Znf_nanos-typ"/>
</dbReference>
<evidence type="ECO:0000256" key="3">
    <source>
        <dbReference type="ARBA" id="ARBA00022723"/>
    </source>
</evidence>
<dbReference type="Proteomes" id="UP000694844">
    <property type="component" value="Chromosome 2"/>
</dbReference>
<evidence type="ECO:0000256" key="1">
    <source>
        <dbReference type="ARBA" id="ARBA00004496"/>
    </source>
</evidence>
<dbReference type="PANTHER" id="PTHR12887">
    <property type="entry name" value="NANOS PROTEIN"/>
    <property type="match status" value="1"/>
</dbReference>
<sequence>MRVTNADCVIQTKSKTHNLFQLLTFELILAAVHPFLDGGVPDEKGAGVILLIGTSLSAAMYARKEFDALRIPSRNKFWAGSSVTEDLLMTEHLNFDHLPSSRQFAGINTSAISHGTDLYSPHLFPPTTWSSGEHSPPDSSCRYVDNPFAIGMPWEQVEGPSLLPTEKSRKSSNSSTSSPSSSSPIVSGFQDLSLSSHFQEKEIEPEQEPSEYETSPPIEYVNLMKACHEWMMYKQRNPSLNMYSLPKPFESKEDKGCVLCKKNCKPKSFYSTHVLKDNHGVVICPVLREFTCPRCGATGDRAHTLRFCPVARKENHI</sequence>
<comment type="subcellular location">
    <subcellularLocation>
        <location evidence="1">Cytoplasm</location>
    </subcellularLocation>
</comment>
<evidence type="ECO:0000256" key="7">
    <source>
        <dbReference type="ARBA" id="ARBA00022884"/>
    </source>
</evidence>
<comment type="similarity">
    <text evidence="8">Belongs to the nanos family.</text>
</comment>
<dbReference type="RefSeq" id="XP_022316308.1">
    <property type="nucleotide sequence ID" value="XM_022460600.1"/>
</dbReference>
<evidence type="ECO:0000256" key="4">
    <source>
        <dbReference type="ARBA" id="ARBA00022771"/>
    </source>
</evidence>
<dbReference type="InterPro" id="IPR008705">
    <property type="entry name" value="Nanos/Xcar2"/>
</dbReference>
<dbReference type="OrthoDB" id="10010129at2759"/>
<evidence type="ECO:0000256" key="8">
    <source>
        <dbReference type="PROSITE-ProRule" id="PRU00855"/>
    </source>
</evidence>
<dbReference type="InterPro" id="IPR038129">
    <property type="entry name" value="Nanos_sf"/>
</dbReference>
<keyword evidence="7 8" id="KW-0694">RNA-binding</keyword>
<organism evidence="11 12">
    <name type="scientific">Crassostrea virginica</name>
    <name type="common">Eastern oyster</name>
    <dbReference type="NCBI Taxonomy" id="6565"/>
    <lineage>
        <taxon>Eukaryota</taxon>
        <taxon>Metazoa</taxon>
        <taxon>Spiralia</taxon>
        <taxon>Lophotrochozoa</taxon>
        <taxon>Mollusca</taxon>
        <taxon>Bivalvia</taxon>
        <taxon>Autobranchia</taxon>
        <taxon>Pteriomorphia</taxon>
        <taxon>Ostreida</taxon>
        <taxon>Ostreoidea</taxon>
        <taxon>Ostreidae</taxon>
        <taxon>Crassostrea</taxon>
    </lineage>
</organism>
<keyword evidence="2" id="KW-0963">Cytoplasm</keyword>
<accession>A0A8B8CKE1</accession>
<dbReference type="GO" id="GO:0005737">
    <property type="term" value="C:cytoplasm"/>
    <property type="evidence" value="ECO:0007669"/>
    <property type="project" value="UniProtKB-SubCell"/>
</dbReference>
<feature type="region of interest" description="Disordered" evidence="9">
    <location>
        <begin position="159"/>
        <end position="186"/>
    </location>
</feature>